<dbReference type="GO" id="GO:0042128">
    <property type="term" value="P:nitrate assimilation"/>
    <property type="evidence" value="ECO:0007669"/>
    <property type="project" value="UniProtKB-KW"/>
</dbReference>
<dbReference type="RefSeq" id="WP_015771521.1">
    <property type="nucleotide sequence ID" value="NC_013174.1"/>
</dbReference>
<evidence type="ECO:0000256" key="1">
    <source>
        <dbReference type="ARBA" id="ARBA00023063"/>
    </source>
</evidence>
<keyword evidence="1" id="KW-0534">Nitrate assimilation</keyword>
<dbReference type="GO" id="GO:0016530">
    <property type="term" value="F:metallochaperone activity"/>
    <property type="evidence" value="ECO:0007669"/>
    <property type="project" value="TreeGrafter"/>
</dbReference>
<dbReference type="Pfam" id="PF02613">
    <property type="entry name" value="Nitrate_red_del"/>
    <property type="match status" value="1"/>
</dbReference>
<dbReference type="SUPFAM" id="SSF89155">
    <property type="entry name" value="TorD-like"/>
    <property type="match status" value="1"/>
</dbReference>
<dbReference type="Gene3D" id="1.10.3480.10">
    <property type="entry name" value="TorD-like"/>
    <property type="match status" value="1"/>
</dbReference>
<dbReference type="PANTHER" id="PTHR43680:SF2">
    <property type="entry name" value="NITRATE REDUCTASE MOLYBDENUM COFACTOR ASSEMBLY CHAPERONE NARJ"/>
    <property type="match status" value="1"/>
</dbReference>
<dbReference type="HOGENOM" id="CLU_084469_1_0_11"/>
<evidence type="ECO:0000313" key="4">
    <source>
        <dbReference type="Proteomes" id="UP000000628"/>
    </source>
</evidence>
<dbReference type="AlphaFoldDB" id="C7R436"/>
<dbReference type="Proteomes" id="UP000000628">
    <property type="component" value="Chromosome"/>
</dbReference>
<accession>C7R436</accession>
<dbReference type="NCBIfam" id="TIGR00684">
    <property type="entry name" value="narJ"/>
    <property type="match status" value="1"/>
</dbReference>
<dbReference type="GO" id="GO:0051082">
    <property type="term" value="F:unfolded protein binding"/>
    <property type="evidence" value="ECO:0007669"/>
    <property type="project" value="InterPro"/>
</dbReference>
<dbReference type="PANTHER" id="PTHR43680">
    <property type="entry name" value="NITRATE REDUCTASE MOLYBDENUM COFACTOR ASSEMBLY CHAPERONE"/>
    <property type="match status" value="1"/>
</dbReference>
<protein>
    <submittedName>
        <fullName evidence="3">Nitrate reductase molybdenum cofactor assembly chaperone</fullName>
    </submittedName>
</protein>
<dbReference type="InterPro" id="IPR020945">
    <property type="entry name" value="DMSO/NO3_reduct_chaperone"/>
</dbReference>
<dbReference type="OrthoDB" id="4307003at2"/>
<keyword evidence="4" id="KW-1185">Reference proteome</keyword>
<proteinExistence type="predicted"/>
<dbReference type="InterPro" id="IPR003765">
    <property type="entry name" value="NO3_reductase_chaperone_NarJ"/>
</dbReference>
<sequence>MSPTTTRKAVTIPLFRRSKRRDLTDIPGRSEVLGLCAVLLGYPDDAFIALRNDLAQAVTELPNSPAASKIREFWSLFTDFTAIEAQRHYVETFDMRRNSSLFLTYYLHGDTRQRGMSLLMFKQRYRAYGFAPPENELPDYLPMVLEFAAITGPGVGEGLLRLHRSGFEVIRTALNDRGSLYALLLDAVADVLGPVTARQQEEVSQLVAAGPPAETIGLESPLAPYSTLAGGADEPFGPPEFTCSPKGS</sequence>
<feature type="region of interest" description="Disordered" evidence="2">
    <location>
        <begin position="227"/>
        <end position="248"/>
    </location>
</feature>
<dbReference type="InterPro" id="IPR036411">
    <property type="entry name" value="TorD-like_sf"/>
</dbReference>
<reference evidence="3 4" key="1">
    <citation type="journal article" date="2009" name="Stand. Genomic Sci.">
        <title>Complete genome sequence of Jonesia denitrificans type strain (Prevot 55134).</title>
        <authorList>
            <person name="Pukall R."/>
            <person name="Gehrich-Schroter G."/>
            <person name="Lapidus A."/>
            <person name="Nolan M."/>
            <person name="Glavina Del Rio T."/>
            <person name="Lucas S."/>
            <person name="Chen F."/>
            <person name="Tice H."/>
            <person name="Pitluck S."/>
            <person name="Cheng J.F."/>
            <person name="Copeland A."/>
            <person name="Saunders E."/>
            <person name="Brettin T."/>
            <person name="Detter J.C."/>
            <person name="Bruce D."/>
            <person name="Goodwin L."/>
            <person name="Pati A."/>
            <person name="Ivanova N."/>
            <person name="Mavromatis K."/>
            <person name="Ovchinnikova G."/>
            <person name="Chen A."/>
            <person name="Palaniappan K."/>
            <person name="Land M."/>
            <person name="Hauser L."/>
            <person name="Chang Y.J."/>
            <person name="Jeffries C.D."/>
            <person name="Chain P."/>
            <person name="Goker M."/>
            <person name="Bristow J."/>
            <person name="Eisen J.A."/>
            <person name="Markowitz V."/>
            <person name="Hugenholtz P."/>
            <person name="Kyrpides N.C."/>
            <person name="Klenk H.P."/>
            <person name="Han C."/>
        </authorList>
    </citation>
    <scope>NUCLEOTIDE SEQUENCE [LARGE SCALE GENOMIC DNA]</scope>
    <source>
        <strain evidence="4">ATCC 14870 / DSM 20603 / BCRC 15368 / CIP 55.134 / JCM 11481 / NBRC 15587 / NCTC 10816 / Prevot 55134</strain>
    </source>
</reference>
<dbReference type="EMBL" id="CP001706">
    <property type="protein sequence ID" value="ACV08893.1"/>
    <property type="molecule type" value="Genomic_DNA"/>
</dbReference>
<evidence type="ECO:0000256" key="2">
    <source>
        <dbReference type="SAM" id="MobiDB-lite"/>
    </source>
</evidence>
<dbReference type="STRING" id="471856.Jden_1237"/>
<name>C7R436_JONDD</name>
<organism evidence="3 4">
    <name type="scientific">Jonesia denitrificans (strain ATCC 14870 / DSM 20603 / BCRC 15368 / CIP 55.134 / JCM 11481 / NBRC 15587 / NCTC 10816 / Prevot 55134)</name>
    <name type="common">Listeria denitrificans</name>
    <dbReference type="NCBI Taxonomy" id="471856"/>
    <lineage>
        <taxon>Bacteria</taxon>
        <taxon>Bacillati</taxon>
        <taxon>Actinomycetota</taxon>
        <taxon>Actinomycetes</taxon>
        <taxon>Micrococcales</taxon>
        <taxon>Jonesiaceae</taxon>
        <taxon>Jonesia</taxon>
    </lineage>
</organism>
<gene>
    <name evidence="3" type="ordered locus">Jden_1237</name>
</gene>
<dbReference type="eggNOG" id="COG2180">
    <property type="taxonomic scope" value="Bacteria"/>
</dbReference>
<evidence type="ECO:0000313" key="3">
    <source>
        <dbReference type="EMBL" id="ACV08893.1"/>
    </source>
</evidence>
<dbReference type="KEGG" id="jde:Jden_1237"/>
<dbReference type="GO" id="GO:0051131">
    <property type="term" value="P:chaperone-mediated protein complex assembly"/>
    <property type="evidence" value="ECO:0007669"/>
    <property type="project" value="InterPro"/>
</dbReference>